<evidence type="ECO:0000313" key="2">
    <source>
        <dbReference type="EMBL" id="SVD40717.1"/>
    </source>
</evidence>
<sequence>MKRVISIFFILSFPTLVFADMLYFKDDTSIEGEIIDYKGDYIIFKVDNINDMHSGNRKYVIKEIDIQTIMFDMNYVYMATDTNGEIVAMRIGQDESIIGTNELQYQEKAMADALEDFNTGLKWSGGSILAFAAGLFFIEKYDYEKILDTEINKGFLIGSTVAFIGPIAASYLLPADDFRLDNLSTKNENHRNAYHSTYEREIRKKRLKYSLIGTSCATTCFGIYAVLSVLAIIGLMGHH</sequence>
<feature type="transmembrane region" description="Helical" evidence="1">
    <location>
        <begin position="154"/>
        <end position="173"/>
    </location>
</feature>
<dbReference type="AlphaFoldDB" id="A0A382V2R2"/>
<gene>
    <name evidence="2" type="ORF">METZ01_LOCUS393571</name>
</gene>
<organism evidence="2">
    <name type="scientific">marine metagenome</name>
    <dbReference type="NCBI Taxonomy" id="408172"/>
    <lineage>
        <taxon>unclassified sequences</taxon>
        <taxon>metagenomes</taxon>
        <taxon>ecological metagenomes</taxon>
    </lineage>
</organism>
<keyword evidence="1" id="KW-1133">Transmembrane helix</keyword>
<dbReference type="EMBL" id="UINC01148688">
    <property type="protein sequence ID" value="SVD40717.1"/>
    <property type="molecule type" value="Genomic_DNA"/>
</dbReference>
<proteinExistence type="predicted"/>
<protein>
    <submittedName>
        <fullName evidence="2">Uncharacterized protein</fullName>
    </submittedName>
</protein>
<feature type="transmembrane region" description="Helical" evidence="1">
    <location>
        <begin position="209"/>
        <end position="236"/>
    </location>
</feature>
<accession>A0A382V2R2</accession>
<keyword evidence="1" id="KW-0472">Membrane</keyword>
<evidence type="ECO:0000256" key="1">
    <source>
        <dbReference type="SAM" id="Phobius"/>
    </source>
</evidence>
<reference evidence="2" key="1">
    <citation type="submission" date="2018-05" db="EMBL/GenBank/DDBJ databases">
        <authorList>
            <person name="Lanie J.A."/>
            <person name="Ng W.-L."/>
            <person name="Kazmierczak K.M."/>
            <person name="Andrzejewski T.M."/>
            <person name="Davidsen T.M."/>
            <person name="Wayne K.J."/>
            <person name="Tettelin H."/>
            <person name="Glass J.I."/>
            <person name="Rusch D."/>
            <person name="Podicherti R."/>
            <person name="Tsui H.-C.T."/>
            <person name="Winkler M.E."/>
        </authorList>
    </citation>
    <scope>NUCLEOTIDE SEQUENCE</scope>
</reference>
<keyword evidence="1" id="KW-0812">Transmembrane</keyword>
<name>A0A382V2R2_9ZZZZ</name>